<dbReference type="SUPFAM" id="SSF53335">
    <property type="entry name" value="S-adenosyl-L-methionine-dependent methyltransferases"/>
    <property type="match status" value="1"/>
</dbReference>
<dbReference type="GO" id="GO:0046690">
    <property type="term" value="P:response to tellurium ion"/>
    <property type="evidence" value="ECO:0007669"/>
    <property type="project" value="InterPro"/>
</dbReference>
<organism evidence="3 4">
    <name type="scientific">Lonsdalea quercina</name>
    <dbReference type="NCBI Taxonomy" id="71657"/>
    <lineage>
        <taxon>Bacteria</taxon>
        <taxon>Pseudomonadati</taxon>
        <taxon>Pseudomonadota</taxon>
        <taxon>Gammaproteobacteria</taxon>
        <taxon>Enterobacterales</taxon>
        <taxon>Pectobacteriaceae</taxon>
        <taxon>Lonsdalea</taxon>
    </lineage>
</organism>
<protein>
    <submittedName>
        <fullName evidence="3">Tellurite methyltransferase</fullName>
    </submittedName>
</protein>
<dbReference type="CDD" id="cd02440">
    <property type="entry name" value="AdoMet_MTases"/>
    <property type="match status" value="1"/>
</dbReference>
<dbReference type="GO" id="GO:0005737">
    <property type="term" value="C:cytoplasm"/>
    <property type="evidence" value="ECO:0007669"/>
    <property type="project" value="InterPro"/>
</dbReference>
<dbReference type="InterPro" id="IPR015985">
    <property type="entry name" value="TehB-like_dom"/>
</dbReference>
<dbReference type="AlphaFoldDB" id="A0A1H4D6F2"/>
<evidence type="ECO:0000259" key="2">
    <source>
        <dbReference type="Pfam" id="PF09313"/>
    </source>
</evidence>
<dbReference type="NCBIfam" id="NF008992">
    <property type="entry name" value="PRK12335.1"/>
    <property type="match status" value="1"/>
</dbReference>
<dbReference type="GeneID" id="97765061"/>
<keyword evidence="3" id="KW-0489">Methyltransferase</keyword>
<dbReference type="InterPro" id="IPR004537">
    <property type="entry name" value="Tellurite-R_MeTrfase_TehB"/>
</dbReference>
<dbReference type="STRING" id="71657.SAMN02982996_02190"/>
<feature type="domain" description="Tellurite resistance methyltransferase TehB-like" evidence="1">
    <location>
        <begin position="90"/>
        <end position="282"/>
    </location>
</feature>
<dbReference type="InterPro" id="IPR015392">
    <property type="entry name" value="TehB/YeaR-like_dom"/>
</dbReference>
<evidence type="ECO:0000259" key="1">
    <source>
        <dbReference type="Pfam" id="PF03848"/>
    </source>
</evidence>
<dbReference type="Pfam" id="PF09313">
    <property type="entry name" value="TehB-like"/>
    <property type="match status" value="1"/>
</dbReference>
<dbReference type="InterPro" id="IPR014710">
    <property type="entry name" value="RmlC-like_jellyroll"/>
</dbReference>
<dbReference type="PIRSF" id="PIRSF005215">
    <property type="entry name" value="TehB"/>
    <property type="match status" value="1"/>
</dbReference>
<dbReference type="NCBIfam" id="NF008405">
    <property type="entry name" value="PRK11207.1"/>
    <property type="match status" value="1"/>
</dbReference>
<dbReference type="Gene3D" id="2.60.120.10">
    <property type="entry name" value="Jelly Rolls"/>
    <property type="match status" value="1"/>
</dbReference>
<dbReference type="Gene3D" id="3.40.50.150">
    <property type="entry name" value="Vaccinia Virus protein VP39"/>
    <property type="match status" value="1"/>
</dbReference>
<dbReference type="InterPro" id="IPR029063">
    <property type="entry name" value="SAM-dependent_MTases_sf"/>
</dbReference>
<evidence type="ECO:0000313" key="4">
    <source>
        <dbReference type="Proteomes" id="UP000187280"/>
    </source>
</evidence>
<dbReference type="SUPFAM" id="SSF51197">
    <property type="entry name" value="Clavaminate synthase-like"/>
    <property type="match status" value="1"/>
</dbReference>
<name>A0A1H4D6F2_9GAMM</name>
<dbReference type="GO" id="GO:0008757">
    <property type="term" value="F:S-adenosylmethionine-dependent methyltransferase activity"/>
    <property type="evidence" value="ECO:0007669"/>
    <property type="project" value="InterPro"/>
</dbReference>
<feature type="domain" description="TehB/YeaR-like" evidence="2">
    <location>
        <begin position="8"/>
        <end position="88"/>
    </location>
</feature>
<sequence length="287" mass="32994">MNALMCYRQLPVWDCGTLQTALREEINAQDATWTKLAVLKGELTLTMLSEHDEALSTHRLSPQYSSPYIQPQQRYRIETCSDDMLCQLSLYCHPDDYFHQKYGLTRTHSEVVDALRNLGSGKALDLGCGRGRNALYLHQKGWNVTAWDKSPESIHALNSIIEQEHLEGIRAREHDINLADIDDAYDMILSTVVLMFLERSRIPAIIQNMQHQTVDGGYNLIVAAMSTEDSPCPLPFSFTFKEDELRRYYQGWEIVKYNQDVGELHKTDTDGKRIKLRFATLLARKPR</sequence>
<dbReference type="Pfam" id="PF03848">
    <property type="entry name" value="TehB"/>
    <property type="match status" value="1"/>
</dbReference>
<keyword evidence="3" id="KW-0808">Transferase</keyword>
<keyword evidence="4" id="KW-1185">Reference proteome</keyword>
<reference evidence="3 4" key="1">
    <citation type="submission" date="2016-10" db="EMBL/GenBank/DDBJ databases">
        <authorList>
            <person name="de Groot N.N."/>
        </authorList>
    </citation>
    <scope>NUCLEOTIDE SEQUENCE [LARGE SCALE GENOMIC DNA]</scope>
    <source>
        <strain evidence="3 4">ATCC 29281</strain>
    </source>
</reference>
<dbReference type="EMBL" id="FNQS01000007">
    <property type="protein sequence ID" value="SEA68423.1"/>
    <property type="molecule type" value="Genomic_DNA"/>
</dbReference>
<gene>
    <name evidence="3" type="ORF">SAMN02982996_02190</name>
</gene>
<dbReference type="NCBIfam" id="TIGR00477">
    <property type="entry name" value="tehB"/>
    <property type="match status" value="1"/>
</dbReference>
<evidence type="ECO:0000313" key="3">
    <source>
        <dbReference type="EMBL" id="SEA68423.1"/>
    </source>
</evidence>
<dbReference type="Proteomes" id="UP000187280">
    <property type="component" value="Unassembled WGS sequence"/>
</dbReference>
<dbReference type="InterPro" id="IPR014431">
    <property type="entry name" value="Tellurite-R_TehB-2"/>
</dbReference>
<accession>A0A1H4D6F2</accession>
<dbReference type="GO" id="GO:0032259">
    <property type="term" value="P:methylation"/>
    <property type="evidence" value="ECO:0007669"/>
    <property type="project" value="UniProtKB-KW"/>
</dbReference>
<dbReference type="RefSeq" id="WP_074728702.1">
    <property type="nucleotide sequence ID" value="NZ_FNQS01000007.1"/>
</dbReference>
<proteinExistence type="predicted"/>